<dbReference type="SUPFAM" id="SSF53756">
    <property type="entry name" value="UDP-Glycosyltransferase/glycogen phosphorylase"/>
    <property type="match status" value="1"/>
</dbReference>
<organism evidence="1 2">
    <name type="scientific">Xanthocytophaga flava</name>
    <dbReference type="NCBI Taxonomy" id="3048013"/>
    <lineage>
        <taxon>Bacteria</taxon>
        <taxon>Pseudomonadati</taxon>
        <taxon>Bacteroidota</taxon>
        <taxon>Cytophagia</taxon>
        <taxon>Cytophagales</taxon>
        <taxon>Rhodocytophagaceae</taxon>
        <taxon>Xanthocytophaga</taxon>
    </lineage>
</organism>
<reference evidence="1" key="1">
    <citation type="submission" date="2023-05" db="EMBL/GenBank/DDBJ databases">
        <authorList>
            <person name="Zhang X."/>
        </authorList>
    </citation>
    <scope>NUCLEOTIDE SEQUENCE</scope>
    <source>
        <strain evidence="1">YF14B1</strain>
    </source>
</reference>
<dbReference type="AlphaFoldDB" id="A0AAE3QVB4"/>
<dbReference type="EMBL" id="JASJOS010000013">
    <property type="protein sequence ID" value="MDJ1483971.1"/>
    <property type="molecule type" value="Genomic_DNA"/>
</dbReference>
<dbReference type="RefSeq" id="WP_313984618.1">
    <property type="nucleotide sequence ID" value="NZ_JASJOS010000013.1"/>
</dbReference>
<evidence type="ECO:0000313" key="1">
    <source>
        <dbReference type="EMBL" id="MDJ1483971.1"/>
    </source>
</evidence>
<comment type="caution">
    <text evidence="1">The sequence shown here is derived from an EMBL/GenBank/DDBJ whole genome shotgun (WGS) entry which is preliminary data.</text>
</comment>
<gene>
    <name evidence="1" type="ORF">QNI16_25975</name>
</gene>
<evidence type="ECO:0008006" key="3">
    <source>
        <dbReference type="Google" id="ProtNLM"/>
    </source>
</evidence>
<proteinExistence type="predicted"/>
<dbReference type="Gene3D" id="3.40.50.2000">
    <property type="entry name" value="Glycogen Phosphorylase B"/>
    <property type="match status" value="1"/>
</dbReference>
<dbReference type="Proteomes" id="UP001241110">
    <property type="component" value="Unassembled WGS sequence"/>
</dbReference>
<evidence type="ECO:0000313" key="2">
    <source>
        <dbReference type="Proteomes" id="UP001241110"/>
    </source>
</evidence>
<protein>
    <recommendedName>
        <fullName evidence="3">Glycosyltransferase</fullName>
    </recommendedName>
</protein>
<accession>A0AAE3QVB4</accession>
<sequence>MKLDTKRRIVIGSVLRPVDDHRMYEKLGLGLLACHKHEIHIVGSSGKKGVRSKNITFHELFNFERLSGWRFLAPISFFRKLIQLKPEVLVVNSPDILIVSCAYKIIFGSLLVYDVLENYYANVMFANTYRSFVRHILAHSVRFVEQVTRPFIDEYWIAERAYKEELPFVRSKFRIIENKFALVSDVLVRPRRGIYRLLYSGTIAESYGIFNAIALVKYLHSIDPRFELTIVGFAGQLSVRKRLVEEVSGCNFISLVGIDRYVGHQDIIRYIQNADIGLLPYQVNQATVNRIPTKFYEYLALLLPFVVAKEPFWEKELLPYSSQVRFYNFSQVCYDGFIGLLRDLYMNTNTINFRSSYYTTTFSKF</sequence>
<name>A0AAE3QVB4_9BACT</name>